<evidence type="ECO:0000256" key="11">
    <source>
        <dbReference type="PIRSR" id="PIRSR604808-2"/>
    </source>
</evidence>
<dbReference type="EC" id="3.1.-.-" evidence="14"/>
<keyword evidence="5 13" id="KW-0863">Zinc-finger</keyword>
<feature type="domain" description="GRF-type" evidence="16">
    <location>
        <begin position="399"/>
        <end position="448"/>
    </location>
</feature>
<dbReference type="PANTHER" id="PTHR22748:SF4">
    <property type="entry name" value="DNA-(APURINIC OR APYRIMIDINIC SITE) ENDONUCLEASE 2"/>
    <property type="match status" value="1"/>
</dbReference>
<evidence type="ECO:0000256" key="8">
    <source>
        <dbReference type="ARBA" id="ARBA00022842"/>
    </source>
</evidence>
<dbReference type="InterPro" id="IPR036691">
    <property type="entry name" value="Endo/exonu/phosph_ase_sf"/>
</dbReference>
<evidence type="ECO:0000256" key="15">
    <source>
        <dbReference type="SAM" id="MobiDB-lite"/>
    </source>
</evidence>
<comment type="catalytic activity">
    <reaction evidence="1">
        <text>Exonucleolytic cleavage in the 3'- to 5'-direction to yield nucleoside 5'-phosphates.</text>
        <dbReference type="EC" id="3.1.11.2"/>
    </reaction>
</comment>
<dbReference type="PROSITE" id="PS00728">
    <property type="entry name" value="AP_NUCLEASE_F1_3"/>
    <property type="match status" value="1"/>
</dbReference>
<evidence type="ECO:0000259" key="16">
    <source>
        <dbReference type="PROSITE" id="PS51999"/>
    </source>
</evidence>
<keyword evidence="6" id="KW-0378">Hydrolase</keyword>
<keyword evidence="11" id="KW-0464">Manganese</keyword>
<protein>
    <recommendedName>
        <fullName evidence="14">DNA-(apurinic or apyrimidinic site) endonuclease</fullName>
        <ecNumber evidence="14">3.1.-.-</ecNumber>
    </recommendedName>
</protein>
<dbReference type="GO" id="GO:0003677">
    <property type="term" value="F:DNA binding"/>
    <property type="evidence" value="ECO:0007669"/>
    <property type="project" value="InterPro"/>
</dbReference>
<feature type="binding site" evidence="11">
    <location>
        <position position="36"/>
    </location>
    <ligand>
        <name>Mg(2+)</name>
        <dbReference type="ChEBI" id="CHEBI:18420"/>
        <label>1</label>
    </ligand>
</feature>
<dbReference type="PROSITE" id="PS51435">
    <property type="entry name" value="AP_NUCLEASE_F1_4"/>
    <property type="match status" value="1"/>
</dbReference>
<keyword evidence="9" id="KW-0539">Nucleus</keyword>
<name>A0A8S1CCS1_9INSE</name>
<feature type="binding site" evidence="11">
    <location>
        <position position="183"/>
    </location>
    <ligand>
        <name>Mg(2+)</name>
        <dbReference type="ChEBI" id="CHEBI:18420"/>
        <label>1</label>
    </ligand>
</feature>
<keyword evidence="14" id="KW-0227">DNA damage</keyword>
<comment type="caution">
    <text evidence="17">The sequence shown here is derived from an EMBL/GenBank/DDBJ whole genome shotgun (WGS) entry which is preliminary data.</text>
</comment>
<dbReference type="InterPro" id="IPR020848">
    <property type="entry name" value="AP_endonuclease_F1_CS"/>
</dbReference>
<evidence type="ECO:0000256" key="10">
    <source>
        <dbReference type="PIRSR" id="PIRSR604808-1"/>
    </source>
</evidence>
<evidence type="ECO:0000256" key="3">
    <source>
        <dbReference type="ARBA" id="ARBA00007092"/>
    </source>
</evidence>
<organism evidence="17 18">
    <name type="scientific">Cloeon dipterum</name>
    <dbReference type="NCBI Taxonomy" id="197152"/>
    <lineage>
        <taxon>Eukaryota</taxon>
        <taxon>Metazoa</taxon>
        <taxon>Ecdysozoa</taxon>
        <taxon>Arthropoda</taxon>
        <taxon>Hexapoda</taxon>
        <taxon>Insecta</taxon>
        <taxon>Pterygota</taxon>
        <taxon>Palaeoptera</taxon>
        <taxon>Ephemeroptera</taxon>
        <taxon>Pisciforma</taxon>
        <taxon>Baetidae</taxon>
        <taxon>Cloeon</taxon>
    </lineage>
</organism>
<feature type="region of interest" description="Disordered" evidence="15">
    <location>
        <begin position="327"/>
        <end position="347"/>
    </location>
</feature>
<keyword evidence="4 11" id="KW-0479">Metal-binding</keyword>
<feature type="site" description="Interaction with DNA substrate" evidence="12">
    <location>
        <position position="287"/>
    </location>
</feature>
<feature type="binding site" evidence="11">
    <location>
        <position position="185"/>
    </location>
    <ligand>
        <name>Mg(2+)</name>
        <dbReference type="ChEBI" id="CHEBI:18420"/>
        <label>1</label>
    </ligand>
</feature>
<feature type="site" description="Transition state stabilizer" evidence="12">
    <location>
        <position position="185"/>
    </location>
</feature>
<dbReference type="InterPro" id="IPR004808">
    <property type="entry name" value="AP_endonuc_1"/>
</dbReference>
<dbReference type="GO" id="GO:0008270">
    <property type="term" value="F:zinc ion binding"/>
    <property type="evidence" value="ECO:0007669"/>
    <property type="project" value="UniProtKB-KW"/>
</dbReference>
<comment type="cofactor">
    <cofactor evidence="2">
        <name>Mn(2+)</name>
        <dbReference type="ChEBI" id="CHEBI:29035"/>
    </cofactor>
</comment>
<dbReference type="GO" id="GO:0006284">
    <property type="term" value="P:base-excision repair"/>
    <property type="evidence" value="ECO:0007669"/>
    <property type="project" value="TreeGrafter"/>
</dbReference>
<dbReference type="InterPro" id="IPR020847">
    <property type="entry name" value="AP_endonuclease_F1_BS"/>
</dbReference>
<keyword evidence="7" id="KW-0862">Zinc</keyword>
<feature type="active site" description="Proton acceptor" evidence="10">
    <location>
        <position position="287"/>
    </location>
</feature>
<evidence type="ECO:0000256" key="2">
    <source>
        <dbReference type="ARBA" id="ARBA00001936"/>
    </source>
</evidence>
<evidence type="ECO:0000256" key="4">
    <source>
        <dbReference type="ARBA" id="ARBA00022723"/>
    </source>
</evidence>
<feature type="site" description="Important for catalytic activity" evidence="12">
    <location>
        <position position="261"/>
    </location>
</feature>
<evidence type="ECO:0000256" key="9">
    <source>
        <dbReference type="ARBA" id="ARBA00023242"/>
    </source>
</evidence>
<dbReference type="GO" id="GO:0005634">
    <property type="term" value="C:nucleus"/>
    <property type="evidence" value="ECO:0007669"/>
    <property type="project" value="TreeGrafter"/>
</dbReference>
<dbReference type="SUPFAM" id="SSF56219">
    <property type="entry name" value="DNase I-like"/>
    <property type="match status" value="1"/>
</dbReference>
<dbReference type="Pfam" id="PF06839">
    <property type="entry name" value="Zn_ribbon_GRF"/>
    <property type="match status" value="1"/>
</dbReference>
<dbReference type="EMBL" id="CADEPI010000029">
    <property type="protein sequence ID" value="CAB3367197.1"/>
    <property type="molecule type" value="Genomic_DNA"/>
</dbReference>
<feature type="active site" evidence="10">
    <location>
        <position position="141"/>
    </location>
</feature>
<dbReference type="OrthoDB" id="498125at2759"/>
<evidence type="ECO:0000256" key="14">
    <source>
        <dbReference type="RuleBase" id="RU362131"/>
    </source>
</evidence>
<sequence>MLRIATWNINGLRSFTQSQLKEALDQIDADIICLQETKLTGDVIDEQIVTFDGYNSFFSFSRVRSGYSGVATLCRSNLVPVKAEEGLSEVLAPEKCQDLVECYGSTKLSPDRLKQLDSEGRAVLTQFVLSDGKPLTVINVYCPRADPDRYEERLAFKLDFYHLLEARAHALVEAGGHVVVLGDLNTSHKPIDHCDPGDLEEFQSNLGRLWMDRVVTSCAADEGRLQLVDAFRQVHPDMREAFTCWNTQKRARATNYGTRIDYILLSAALSNSLVATDIMAHVLGSDHCPVRAQLEVQLASDPVPLPSLCSRFLVVGKQQKLSAFFAPQAKPSSKEEPKKPCAQAKNVAPKQTSLTAFIQKRPRLETESAAPNVVAAPRNAGAADAWRAMLSGPRPPPLCSGHKEPSVQHTVKKPGPNFNRLFYACARGEGHKDNPESRCNFFQWAPKK</sequence>
<dbReference type="AlphaFoldDB" id="A0A8S1CCS1"/>
<dbReference type="PROSITE" id="PS00726">
    <property type="entry name" value="AP_NUCLEASE_F1_1"/>
    <property type="match status" value="1"/>
</dbReference>
<keyword evidence="14" id="KW-0234">DNA repair</keyword>
<dbReference type="GO" id="GO:0003906">
    <property type="term" value="F:DNA-(apurinic or apyrimidinic site) endonuclease activity"/>
    <property type="evidence" value="ECO:0007669"/>
    <property type="project" value="TreeGrafter"/>
</dbReference>
<evidence type="ECO:0000256" key="12">
    <source>
        <dbReference type="PIRSR" id="PIRSR604808-3"/>
    </source>
</evidence>
<evidence type="ECO:0000256" key="1">
    <source>
        <dbReference type="ARBA" id="ARBA00000493"/>
    </source>
</evidence>
<dbReference type="GO" id="GO:0008311">
    <property type="term" value="F:double-stranded DNA 3'-5' DNA exonuclease activity"/>
    <property type="evidence" value="ECO:0007669"/>
    <property type="project" value="UniProtKB-EC"/>
</dbReference>
<keyword evidence="8 11" id="KW-0460">Magnesium</keyword>
<dbReference type="CDD" id="cd09088">
    <property type="entry name" value="Ape2-like_AP-endo"/>
    <property type="match status" value="1"/>
</dbReference>
<dbReference type="InterPro" id="IPR010666">
    <property type="entry name" value="Znf_GRF"/>
</dbReference>
<dbReference type="NCBIfam" id="TIGR00633">
    <property type="entry name" value="xth"/>
    <property type="match status" value="1"/>
</dbReference>
<evidence type="ECO:0000256" key="5">
    <source>
        <dbReference type="ARBA" id="ARBA00022771"/>
    </source>
</evidence>
<accession>A0A8S1CCS1</accession>
<keyword evidence="18" id="KW-1185">Reference proteome</keyword>
<dbReference type="Proteomes" id="UP000494165">
    <property type="component" value="Unassembled WGS sequence"/>
</dbReference>
<evidence type="ECO:0000256" key="7">
    <source>
        <dbReference type="ARBA" id="ARBA00022833"/>
    </source>
</evidence>
<feature type="active site" description="Proton donor/acceptor" evidence="10">
    <location>
        <position position="183"/>
    </location>
</feature>
<reference evidence="17 18" key="1">
    <citation type="submission" date="2020-04" db="EMBL/GenBank/DDBJ databases">
        <authorList>
            <person name="Alioto T."/>
            <person name="Alioto T."/>
            <person name="Gomez Garrido J."/>
        </authorList>
    </citation>
    <scope>NUCLEOTIDE SEQUENCE [LARGE SCALE GENOMIC DNA]</scope>
</reference>
<evidence type="ECO:0000313" key="17">
    <source>
        <dbReference type="EMBL" id="CAB3367197.1"/>
    </source>
</evidence>
<feature type="binding site" evidence="11">
    <location>
        <position position="8"/>
    </location>
    <ligand>
        <name>Mg(2+)</name>
        <dbReference type="ChEBI" id="CHEBI:18420"/>
        <label>1</label>
    </ligand>
</feature>
<dbReference type="PROSITE" id="PS51999">
    <property type="entry name" value="ZF_GRF"/>
    <property type="match status" value="1"/>
</dbReference>
<dbReference type="Gene3D" id="3.60.10.10">
    <property type="entry name" value="Endonuclease/exonuclease/phosphatase"/>
    <property type="match status" value="1"/>
</dbReference>
<feature type="binding site" evidence="11">
    <location>
        <position position="287"/>
    </location>
    <ligand>
        <name>Mg(2+)</name>
        <dbReference type="ChEBI" id="CHEBI:18420"/>
        <label>1</label>
    </ligand>
</feature>
<dbReference type="PANTHER" id="PTHR22748">
    <property type="entry name" value="AP ENDONUCLEASE"/>
    <property type="match status" value="1"/>
</dbReference>
<gene>
    <name evidence="17" type="ORF">CLODIP_2_CD04286</name>
</gene>
<evidence type="ECO:0000256" key="13">
    <source>
        <dbReference type="PROSITE-ProRule" id="PRU01343"/>
    </source>
</evidence>
<comment type="similarity">
    <text evidence="3 14">Belongs to the DNA repair enzymes AP/ExoA family.</text>
</comment>
<comment type="cofactor">
    <cofactor evidence="11 14">
        <name>Mg(2+)</name>
        <dbReference type="ChEBI" id="CHEBI:18420"/>
    </cofactor>
    <cofactor evidence="11 14">
        <name>Mn(2+)</name>
        <dbReference type="ChEBI" id="CHEBI:29035"/>
    </cofactor>
    <text evidence="11 14">Probably binds two magnesium or manganese ions per subunit.</text>
</comment>
<proteinExistence type="inferred from homology"/>
<evidence type="ECO:0000256" key="6">
    <source>
        <dbReference type="ARBA" id="ARBA00022801"/>
    </source>
</evidence>
<feature type="binding site" evidence="11">
    <location>
        <position position="286"/>
    </location>
    <ligand>
        <name>Mg(2+)</name>
        <dbReference type="ChEBI" id="CHEBI:18420"/>
        <label>1</label>
    </ligand>
</feature>
<evidence type="ECO:0000313" key="18">
    <source>
        <dbReference type="Proteomes" id="UP000494165"/>
    </source>
</evidence>
<dbReference type="InterPro" id="IPR005135">
    <property type="entry name" value="Endo/exonuclease/phosphatase"/>
</dbReference>
<dbReference type="Pfam" id="PF03372">
    <property type="entry name" value="Exo_endo_phos"/>
    <property type="match status" value="1"/>
</dbReference>
<dbReference type="GO" id="GO:0008081">
    <property type="term" value="F:phosphoric diester hydrolase activity"/>
    <property type="evidence" value="ECO:0007669"/>
    <property type="project" value="TreeGrafter"/>
</dbReference>